<proteinExistence type="predicted"/>
<dbReference type="EMBL" id="KU574722">
    <property type="protein sequence ID" value="AMM44026.1"/>
    <property type="molecule type" value="Genomic_DNA"/>
</dbReference>
<organism evidence="1 2">
    <name type="scientific">Pectobacterium phage vB_PcaM_CBB</name>
    <dbReference type="NCBI Taxonomy" id="2772511"/>
    <lineage>
        <taxon>Viruses</taxon>
        <taxon>Duplodnaviria</taxon>
        <taxon>Heunggongvirae</taxon>
        <taxon>Uroviricota</taxon>
        <taxon>Caudoviricetes</taxon>
        <taxon>Mimasvirus</taxon>
        <taxon>Mimasvirus CBB</taxon>
    </lineage>
</organism>
<evidence type="ECO:0000313" key="2">
    <source>
        <dbReference type="Proteomes" id="UP000223891"/>
    </source>
</evidence>
<evidence type="ECO:0000313" key="1">
    <source>
        <dbReference type="EMBL" id="AMM44026.1"/>
    </source>
</evidence>
<dbReference type="Proteomes" id="UP000223891">
    <property type="component" value="Segment"/>
</dbReference>
<gene>
    <name evidence="1" type="ORF">CBB_463</name>
</gene>
<accession>A0A1L2CVK2</accession>
<protein>
    <submittedName>
        <fullName evidence="1">Uncharacterized protein</fullName>
    </submittedName>
</protein>
<keyword evidence="2" id="KW-1185">Reference proteome</keyword>
<sequence>MSNTTERTLQVLRMFFNNKEQLQSMVDNDTLKCHPSLKFYVKHVLDGTVDSLDMQLYSRDINEYHKIFLDLKEKSKPIHGNFYDDLRQRYFDLLNCTPIENPNEPLNDTHLAWMLTKLSDDTMSETKKHRWLGYIQGCMAYRGFITVNEERDNTREIFKGK</sequence>
<name>A0A1L2CVK2_9CAUD</name>
<reference evidence="2" key="1">
    <citation type="submission" date="2016-01" db="EMBL/GenBank/DDBJ databases">
        <title>Isolation and Characterization of Enterobacteria phage CBB.</title>
        <authorList>
            <person name="Buttimer C.T.H."/>
            <person name="Hendrix H."/>
            <person name="Alexandre H."/>
            <person name="O'Mahony J."/>
            <person name="Lavigne R."/>
            <person name="Coffey A."/>
        </authorList>
    </citation>
    <scope>NUCLEOTIDE SEQUENCE [LARGE SCALE GENOMIC DNA]</scope>
</reference>